<feature type="domain" description="SLH" evidence="6">
    <location>
        <begin position="1482"/>
        <end position="1534"/>
    </location>
</feature>
<reference evidence="7 8" key="1">
    <citation type="submission" date="2018-10" db="EMBL/GenBank/DDBJ databases">
        <title>Phylogenomics of Brevibacillus.</title>
        <authorList>
            <person name="Dunlap C."/>
        </authorList>
    </citation>
    <scope>NUCLEOTIDE SEQUENCE [LARGE SCALE GENOMIC DNA]</scope>
    <source>
        <strain evidence="7 8">JCM 15085</strain>
    </source>
</reference>
<dbReference type="PANTHER" id="PTHR34403">
    <property type="entry name" value="TOL-PAL SYSTEM PROTEIN TOLA"/>
    <property type="match status" value="1"/>
</dbReference>
<dbReference type="Pfam" id="PF12733">
    <property type="entry name" value="Cadherin-like"/>
    <property type="match status" value="1"/>
</dbReference>
<dbReference type="Gene3D" id="2.60.40.3440">
    <property type="match status" value="2"/>
</dbReference>
<evidence type="ECO:0000256" key="5">
    <source>
        <dbReference type="SAM" id="SignalP"/>
    </source>
</evidence>
<feature type="signal peptide" evidence="5">
    <location>
        <begin position="1"/>
        <end position="36"/>
    </location>
</feature>
<dbReference type="InterPro" id="IPR050972">
    <property type="entry name" value="SDr-like"/>
</dbReference>
<dbReference type="NCBIfam" id="NF012211">
    <property type="entry name" value="tand_rpt_95"/>
    <property type="match status" value="1"/>
</dbReference>
<dbReference type="InterPro" id="IPR055372">
    <property type="entry name" value="CBM96"/>
</dbReference>
<dbReference type="GO" id="GO:0005576">
    <property type="term" value="C:extracellular region"/>
    <property type="evidence" value="ECO:0007669"/>
    <property type="project" value="UniProtKB-SubCell"/>
</dbReference>
<dbReference type="InterPro" id="IPR032179">
    <property type="entry name" value="Cry22Aa_Ig-like"/>
</dbReference>
<proteinExistence type="predicted"/>
<dbReference type="Gene3D" id="2.60.40.2810">
    <property type="match status" value="1"/>
</dbReference>
<dbReference type="PANTHER" id="PTHR34403:SF14">
    <property type="entry name" value="OS05G0225800 PROTEIN"/>
    <property type="match status" value="1"/>
</dbReference>
<organism evidence="7 8">
    <name type="scientific">Brevibacillus panacihumi</name>
    <dbReference type="NCBI Taxonomy" id="497735"/>
    <lineage>
        <taxon>Bacteria</taxon>
        <taxon>Bacillati</taxon>
        <taxon>Bacillota</taxon>
        <taxon>Bacilli</taxon>
        <taxon>Bacillales</taxon>
        <taxon>Paenibacillaceae</taxon>
        <taxon>Brevibacillus</taxon>
    </lineage>
</organism>
<accession>A0A3M8CYB3</accession>
<keyword evidence="3 5" id="KW-0732">Signal</keyword>
<keyword evidence="2" id="KW-0964">Secreted</keyword>
<comment type="subcellular location">
    <subcellularLocation>
        <location evidence="1">Secreted</location>
    </subcellularLocation>
</comment>
<feature type="region of interest" description="Disordered" evidence="4">
    <location>
        <begin position="1041"/>
        <end position="1164"/>
    </location>
</feature>
<dbReference type="RefSeq" id="WP_122912883.1">
    <property type="nucleotide sequence ID" value="NZ_RHHT01000015.1"/>
</dbReference>
<gene>
    <name evidence="7" type="ORF">EDM58_08070</name>
</gene>
<dbReference type="Pfam" id="PF00395">
    <property type="entry name" value="SLH"/>
    <property type="match status" value="2"/>
</dbReference>
<dbReference type="Proteomes" id="UP000281915">
    <property type="component" value="Unassembled WGS sequence"/>
</dbReference>
<feature type="compositionally biased region" description="Basic and acidic residues" evidence="4">
    <location>
        <begin position="1119"/>
        <end position="1141"/>
    </location>
</feature>
<evidence type="ECO:0000313" key="7">
    <source>
        <dbReference type="EMBL" id="RNB80790.1"/>
    </source>
</evidence>
<feature type="chain" id="PRO_5018084442" evidence="5">
    <location>
        <begin position="37"/>
        <end position="1534"/>
    </location>
</feature>
<evidence type="ECO:0000256" key="4">
    <source>
        <dbReference type="SAM" id="MobiDB-lite"/>
    </source>
</evidence>
<dbReference type="Pfam" id="PF16403">
    <property type="entry name" value="Bact_surface_Ig-like"/>
    <property type="match status" value="1"/>
</dbReference>
<dbReference type="Pfam" id="PF17963">
    <property type="entry name" value="Big_9"/>
    <property type="match status" value="3"/>
</dbReference>
<dbReference type="InterPro" id="IPR001119">
    <property type="entry name" value="SLH_dom"/>
</dbReference>
<dbReference type="Pfam" id="PF24517">
    <property type="entry name" value="CBM96"/>
    <property type="match status" value="1"/>
</dbReference>
<feature type="domain" description="SLH" evidence="6">
    <location>
        <begin position="1418"/>
        <end position="1481"/>
    </location>
</feature>
<comment type="caution">
    <text evidence="7">The sequence shown here is derived from an EMBL/GenBank/DDBJ whole genome shotgun (WGS) entry which is preliminary data.</text>
</comment>
<evidence type="ECO:0000259" key="6">
    <source>
        <dbReference type="PROSITE" id="PS51272"/>
    </source>
</evidence>
<sequence length="1534" mass="165107">MRKHFRSRKRDGNVKKVSTVLTMSSLLFCAPQLAEAASDPAPLKPLQDATWSKGIFDHQLYENYIGKPNDPSLEYDRSTIQFRLPDLQGKTVTKATLRIRITSINSTVEDADVFIAVYGSSIDNWEASFPTFPLKETDPLLQKKKKVDLQTSDGWVEFDVTNFVQNQADGLVTFALLGNETVDNEVLFFSDQDARNYPQLLLETEDATPPSQAPVIHDAETSEDTPARDLYLLQDTQDETPVTHYKISNITGGKLYLGNGTVEIESDSFITKEEGADGLTFVPLHDANSLAGDLFSFNVQAAQDNAGKGLSAAAKATITVTEVNDKPVAHHDSLPSIDENSGDQIIPFSELIANDSPGADNEGDQTLEIIDPVSEPTAGTVRISGSHVIFSPARNYHGPARFTYKLKDNGSTDGSPDPQISEDTATVTFDINEIAKTPSISQAETDEDTPTSGGLEIIPDNTGGITTCYYRISGIVGGTLYQNDGATPIREGSFITADQGALGLKFLPDEDLNSPAGDLFLFQVQAAADQSGRGLSAPANALITVNEVNDEPVATSDTLDPIAENAGELTIPVDKLLDNDDPGAENESNQKLTFLLVGNSVGGTVHMDESETHVIFTPESNFVGTASFQYMIEDALGLTSRTATVSFQVVPLTDRPIVTPATTAEDVMSTTGLVISPTHAGGTTATHFKISGITGGRLYHKNGTTLIQDGEYITVSEGQAGLRFMPTENAHGNTGFGFRVQAAADANGALLSPAVDATITVTEVNDPPVAQDDRLETVVPGTSVVTIPFDKLTANDSAGPEDEQWQILQVTNVIALHGGSVEIIDGKIIFTVAADFQGLAKFSYTITDNGVTNQIPDPKSVSAEASFYVRDEIPPVITLHNETMYLHKGESYYEPGYQAFDEGDHDLTDQVSITGFVDQDRIGTYVLTYRVQDSSGNTAEAKRTVHVVSTNLSELSVASLDLTPAFEPSQRAYTLSAPGDQSTVTIFATGEDPTATITIQGTSVGTGGDKEVALLVGKNDVTIVVTARGGATKTYTLEITLQDPPTPEPQPEPNPEPQPEPNPEPQPEPNPEPQPEPNPEPQPEPNPEPQPEPNPEPQPEPNPEPQPEPQPEPNPEPSPEPKPEPKPRPDRDRDRDRDRGSHSASSSKAVSETRQAKVTTGSETVQVDITRRSAANGKIFDSVTLRESKVDQLIAKAAADATGFAKISIDDLPEQPADEIEISIARQALRKLQKESLGLIMEAGGGARVTLPAEALGQLTDVEENLIFNVIPIRKPGELQQVQERAMMTQPFQSFAQGRNVRIVGQSMKIESNYNIQESQVLFPLTGLEVPADPQLRQAFLNGLAMFVVHDAGESGVKFGQVIMDQNQNPIGLEIEVKKFGTYTILSADASERTAENISRAEVASLIAHQLELNQVAESNSYLDVPAAHWASKEVSQLTAAGIFAGDALGNFRPEQGLTRAEMAVIASKVFGLNASVDSNTFPDTQGHWAGPVIESVKHAGLMLGFADGSFRPDQPLTRAEADAVLKRLFQPSR</sequence>
<dbReference type="NCBIfam" id="NF033679">
    <property type="entry name" value="DNRLRE_dom"/>
    <property type="match status" value="1"/>
</dbReference>
<evidence type="ECO:0000256" key="3">
    <source>
        <dbReference type="ARBA" id="ARBA00022729"/>
    </source>
</evidence>
<evidence type="ECO:0000313" key="8">
    <source>
        <dbReference type="Proteomes" id="UP000281915"/>
    </source>
</evidence>
<feature type="compositionally biased region" description="Polar residues" evidence="4">
    <location>
        <begin position="1152"/>
        <end position="1164"/>
    </location>
</feature>
<dbReference type="PROSITE" id="PS51272">
    <property type="entry name" value="SLH"/>
    <property type="match status" value="2"/>
</dbReference>
<evidence type="ECO:0000256" key="2">
    <source>
        <dbReference type="ARBA" id="ARBA00022525"/>
    </source>
</evidence>
<feature type="compositionally biased region" description="Pro residues" evidence="4">
    <location>
        <begin position="1044"/>
        <end position="1118"/>
    </location>
</feature>
<name>A0A3M8CYB3_9BACL</name>
<dbReference type="Gene3D" id="2.60.40.10">
    <property type="entry name" value="Immunoglobulins"/>
    <property type="match status" value="1"/>
</dbReference>
<dbReference type="EMBL" id="RHHT01000015">
    <property type="protein sequence ID" value="RNB80790.1"/>
    <property type="molecule type" value="Genomic_DNA"/>
</dbReference>
<protein>
    <submittedName>
        <fullName evidence="7">Tandem-95 repeat protein</fullName>
    </submittedName>
</protein>
<dbReference type="InterPro" id="IPR013783">
    <property type="entry name" value="Ig-like_fold"/>
</dbReference>
<dbReference type="InterPro" id="IPR025883">
    <property type="entry name" value="Cadherin-like_domain"/>
</dbReference>
<evidence type="ECO:0000256" key="1">
    <source>
        <dbReference type="ARBA" id="ARBA00004613"/>
    </source>
</evidence>